<reference evidence="1 2" key="1">
    <citation type="submission" date="2023-04" db="EMBL/GenBank/DDBJ databases">
        <title>A long-awaited taxogenomic arrangement of the family Halomonadaceae.</title>
        <authorList>
            <person name="De La Haba R."/>
            <person name="Chuvochina M."/>
            <person name="Wittouck S."/>
            <person name="Arahal D.R."/>
            <person name="Sanchez-Porro C."/>
            <person name="Hugenholtz P."/>
            <person name="Ventosa A."/>
        </authorList>
    </citation>
    <scope>NUCLEOTIDE SEQUENCE [LARGE SCALE GENOMIC DNA]</scope>
    <source>
        <strain evidence="1 2">DSM 22428</strain>
    </source>
</reference>
<evidence type="ECO:0000313" key="1">
    <source>
        <dbReference type="EMBL" id="MDR5895804.1"/>
    </source>
</evidence>
<comment type="caution">
    <text evidence="1">The sequence shown here is derived from an EMBL/GenBank/DDBJ whole genome shotgun (WGS) entry which is preliminary data.</text>
</comment>
<name>A0ABU1GUS7_9GAMM</name>
<gene>
    <name evidence="1" type="ORF">QC825_06940</name>
</gene>
<dbReference type="RefSeq" id="WP_251589650.1">
    <property type="nucleotide sequence ID" value="NZ_JAMLJI010000001.1"/>
</dbReference>
<sequence length="167" mass="18369">MRLIAALLTGLALSGLALFAFELLDHRQTEHHLSGVKQGLAYRVSYTLPDERNQAFVDAMVKRPITPLFLQRFSSTPSSCQPDVSSASFEHARLLNTPLDAVLSRVTPSTAEDGICVCDRLRAWQDAVSDELASRGGRLEWLEVQGLITRPLATERHAPLTCSMPAL</sequence>
<evidence type="ECO:0000313" key="2">
    <source>
        <dbReference type="Proteomes" id="UP001269375"/>
    </source>
</evidence>
<accession>A0ABU1GUS7</accession>
<keyword evidence="2" id="KW-1185">Reference proteome</keyword>
<protein>
    <submittedName>
        <fullName evidence="1">Uncharacterized protein</fullName>
    </submittedName>
</protein>
<proteinExistence type="predicted"/>
<dbReference type="EMBL" id="JARWAO010000003">
    <property type="protein sequence ID" value="MDR5895804.1"/>
    <property type="molecule type" value="Genomic_DNA"/>
</dbReference>
<organism evidence="1 2">
    <name type="scientific">Larsenimonas suaedae</name>
    <dbReference type="NCBI Taxonomy" id="1851019"/>
    <lineage>
        <taxon>Bacteria</taxon>
        <taxon>Pseudomonadati</taxon>
        <taxon>Pseudomonadota</taxon>
        <taxon>Gammaproteobacteria</taxon>
        <taxon>Oceanospirillales</taxon>
        <taxon>Halomonadaceae</taxon>
        <taxon>Larsenimonas</taxon>
    </lineage>
</organism>
<dbReference type="Proteomes" id="UP001269375">
    <property type="component" value="Unassembled WGS sequence"/>
</dbReference>